<reference evidence="2" key="1">
    <citation type="submission" date="2016-10" db="EMBL/GenBank/DDBJ databases">
        <authorList>
            <person name="Varghese N."/>
            <person name="Submissions S."/>
        </authorList>
    </citation>
    <scope>NUCLEOTIDE SEQUENCE [LARGE SCALE GENOMIC DNA]</scope>
    <source>
        <strain evidence="2">DSM 44260</strain>
    </source>
</reference>
<evidence type="ECO:0008006" key="3">
    <source>
        <dbReference type="Google" id="ProtNLM"/>
    </source>
</evidence>
<name>A0A1H9XRI9_9PSEU</name>
<dbReference type="AlphaFoldDB" id="A0A1H9XRI9"/>
<dbReference type="EMBL" id="FOGI01000022">
    <property type="protein sequence ID" value="SES48758.1"/>
    <property type="molecule type" value="Genomic_DNA"/>
</dbReference>
<organism evidence="1 2">
    <name type="scientific">Actinokineospora terrae</name>
    <dbReference type="NCBI Taxonomy" id="155974"/>
    <lineage>
        <taxon>Bacteria</taxon>
        <taxon>Bacillati</taxon>
        <taxon>Actinomycetota</taxon>
        <taxon>Actinomycetes</taxon>
        <taxon>Pseudonocardiales</taxon>
        <taxon>Pseudonocardiaceae</taxon>
        <taxon>Actinokineospora</taxon>
    </lineage>
</organism>
<evidence type="ECO:0000313" key="2">
    <source>
        <dbReference type="Proteomes" id="UP000199051"/>
    </source>
</evidence>
<protein>
    <recommendedName>
        <fullName evidence="3">PD-(D/E)XK nuclease superfamily protein</fullName>
    </recommendedName>
</protein>
<sequence>MGSPVEWSLRRDTLKNAFDPLVRPILAAQPFRYYDEASMVRHLERVLANAGIPTTREARLRIFGRIDLRTTGRWPVGIEVKARDNGRYAIEQQLACYARSGLLHGLILVTAVERHLRLGDIGLGLAFLVVHLSGAVRAPTLATRL</sequence>
<gene>
    <name evidence="1" type="ORF">SAMN04487818_1226</name>
</gene>
<keyword evidence="2" id="KW-1185">Reference proteome</keyword>
<evidence type="ECO:0000313" key="1">
    <source>
        <dbReference type="EMBL" id="SES48758.1"/>
    </source>
</evidence>
<proteinExistence type="predicted"/>
<accession>A0A1H9XRI9</accession>
<dbReference type="Proteomes" id="UP000199051">
    <property type="component" value="Unassembled WGS sequence"/>
</dbReference>